<keyword evidence="3" id="KW-1185">Reference proteome</keyword>
<organism evidence="2 3">
    <name type="scientific">Saguinus oedipus</name>
    <name type="common">Cotton-top tamarin</name>
    <name type="synonym">Oedipomidas oedipus</name>
    <dbReference type="NCBI Taxonomy" id="9490"/>
    <lineage>
        <taxon>Eukaryota</taxon>
        <taxon>Metazoa</taxon>
        <taxon>Chordata</taxon>
        <taxon>Craniata</taxon>
        <taxon>Vertebrata</taxon>
        <taxon>Euteleostomi</taxon>
        <taxon>Mammalia</taxon>
        <taxon>Eutheria</taxon>
        <taxon>Euarchontoglires</taxon>
        <taxon>Primates</taxon>
        <taxon>Haplorrhini</taxon>
        <taxon>Platyrrhini</taxon>
        <taxon>Cebidae</taxon>
        <taxon>Callitrichinae</taxon>
        <taxon>Saguinus</taxon>
    </lineage>
</organism>
<accession>A0ABQ9VF85</accession>
<dbReference type="Proteomes" id="UP001266305">
    <property type="component" value="Unassembled WGS sequence"/>
</dbReference>
<comment type="caution">
    <text evidence="2">The sequence shown here is derived from an EMBL/GenBank/DDBJ whole genome shotgun (WGS) entry which is preliminary data.</text>
</comment>
<feature type="region of interest" description="Disordered" evidence="1">
    <location>
        <begin position="1"/>
        <end position="65"/>
    </location>
</feature>
<protein>
    <submittedName>
        <fullName evidence="2">Uncharacterized protein</fullName>
    </submittedName>
</protein>
<dbReference type="EMBL" id="JASSZA010000006">
    <property type="protein sequence ID" value="KAK2107730.1"/>
    <property type="molecule type" value="Genomic_DNA"/>
</dbReference>
<sequence length="65" mass="6803">MTGLQHDGAATRRGCNTTGLQHDGAATRRGCNTTGLQHDGAATRRGCNPASEGTHHLSFGNRTSR</sequence>
<reference evidence="2 3" key="1">
    <citation type="submission" date="2023-05" db="EMBL/GenBank/DDBJ databases">
        <title>B98-5 Cell Line De Novo Hybrid Assembly: An Optical Mapping Approach.</title>
        <authorList>
            <person name="Kananen K."/>
            <person name="Auerbach J.A."/>
            <person name="Kautto E."/>
            <person name="Blachly J.S."/>
        </authorList>
    </citation>
    <scope>NUCLEOTIDE SEQUENCE [LARGE SCALE GENOMIC DNA]</scope>
    <source>
        <strain evidence="2">B95-8</strain>
        <tissue evidence="2">Cell line</tissue>
    </source>
</reference>
<evidence type="ECO:0000256" key="1">
    <source>
        <dbReference type="SAM" id="MobiDB-lite"/>
    </source>
</evidence>
<evidence type="ECO:0000313" key="2">
    <source>
        <dbReference type="EMBL" id="KAK2107730.1"/>
    </source>
</evidence>
<feature type="non-terminal residue" evidence="2">
    <location>
        <position position="65"/>
    </location>
</feature>
<proteinExistence type="predicted"/>
<evidence type="ECO:0000313" key="3">
    <source>
        <dbReference type="Proteomes" id="UP001266305"/>
    </source>
</evidence>
<gene>
    <name evidence="2" type="ORF">P7K49_012895</name>
</gene>
<name>A0ABQ9VF85_SAGOE</name>